<dbReference type="Pfam" id="PF13384">
    <property type="entry name" value="HTH_23"/>
    <property type="match status" value="1"/>
</dbReference>
<dbReference type="Gene3D" id="1.10.10.10">
    <property type="entry name" value="Winged helix-like DNA-binding domain superfamily/Winged helix DNA-binding domain"/>
    <property type="match status" value="1"/>
</dbReference>
<dbReference type="SUPFAM" id="SSF46689">
    <property type="entry name" value="Homeodomain-like"/>
    <property type="match status" value="1"/>
</dbReference>
<evidence type="ECO:0000313" key="2">
    <source>
        <dbReference type="Proteomes" id="UP000029024"/>
    </source>
</evidence>
<reference evidence="1 2" key="1">
    <citation type="submission" date="2014-03" db="EMBL/GenBank/DDBJ databases">
        <title>Genomics of Bifidobacteria.</title>
        <authorList>
            <person name="Ventura M."/>
            <person name="Milani C."/>
            <person name="Lugli G.A."/>
        </authorList>
    </citation>
    <scope>NUCLEOTIDE SEQUENCE [LARGE SCALE GENOMIC DNA]</scope>
    <source>
        <strain evidence="1 2">LMG 21814</strain>
    </source>
</reference>
<accession>A0A087B5C7</accession>
<dbReference type="InterPro" id="IPR036388">
    <property type="entry name" value="WH-like_DNA-bd_sf"/>
</dbReference>
<evidence type="ECO:0000313" key="1">
    <source>
        <dbReference type="EMBL" id="KFI66227.1"/>
    </source>
</evidence>
<dbReference type="AlphaFoldDB" id="A0A087B5C7"/>
<protein>
    <submittedName>
        <fullName evidence="1">Integrase catalytic subunit</fullName>
    </submittedName>
</protein>
<gene>
    <name evidence="1" type="ORF">BLSS_2044</name>
</gene>
<dbReference type="EMBL" id="JGZA01000033">
    <property type="protein sequence ID" value="KFI66227.1"/>
    <property type="molecule type" value="Genomic_DNA"/>
</dbReference>
<dbReference type="Proteomes" id="UP000029024">
    <property type="component" value="Unassembled WGS sequence"/>
</dbReference>
<organism evidence="1 2">
    <name type="scientific">Bifidobacterium longum subsp. suis</name>
    <dbReference type="NCBI Taxonomy" id="1695"/>
    <lineage>
        <taxon>Bacteria</taxon>
        <taxon>Bacillati</taxon>
        <taxon>Actinomycetota</taxon>
        <taxon>Actinomycetes</taxon>
        <taxon>Bifidobacteriales</taxon>
        <taxon>Bifidobacteriaceae</taxon>
        <taxon>Bifidobacterium</taxon>
    </lineage>
</organism>
<proteinExistence type="predicted"/>
<dbReference type="InterPro" id="IPR009057">
    <property type="entry name" value="Homeodomain-like_sf"/>
</dbReference>
<comment type="caution">
    <text evidence="1">The sequence shown here is derived from an EMBL/GenBank/DDBJ whole genome shotgun (WGS) entry which is preliminary data.</text>
</comment>
<sequence length="180" mass="19825">MQTKRRKPPHYKGGTKIRPYQEGMTLKKVIAELGYPSEGCLTNWIARDPRHGRRRLSYTLDVKAGAARRVIAGERCGDVAKDVGCSATSVWKWADAYEREGIGGLMNMGDGIRVPVMDDGCDDPMGLKRQIAALRLENAVMGEAIAVLKAGDPRLDPCELTNREKTRVVERIRGGFGLVA</sequence>
<name>A0A087B5C7_BIFLN</name>